<accession>A0A0U1BS72</accession>
<dbReference type="Proteomes" id="UP000045782">
    <property type="component" value="Unassembled WGS sequence"/>
</dbReference>
<evidence type="ECO:0000313" key="1">
    <source>
        <dbReference type="EMBL" id="CPV69937.1"/>
    </source>
</evidence>
<evidence type="ECO:0000313" key="2">
    <source>
        <dbReference type="Proteomes" id="UP000045782"/>
    </source>
</evidence>
<name>A0A0U1BS72_9MYCO</name>
<reference evidence="1 2" key="1">
    <citation type="submission" date="2015-03" db="EMBL/GenBank/DDBJ databases">
        <authorList>
            <person name="Murphy D."/>
        </authorList>
    </citation>
    <scope>NUCLEOTIDE SEQUENCE [LARGE SCALE GENOMIC DNA]</scope>
    <source>
        <strain evidence="1 2">PAP088</strain>
    </source>
</reference>
<protein>
    <submittedName>
        <fullName evidence="1">Uncharacterized protein</fullName>
    </submittedName>
</protein>
<gene>
    <name evidence="1" type="ORF">ERS075579_04677</name>
</gene>
<organism evidence="1 2">
    <name type="scientific">Mycobacteroides abscessus</name>
    <dbReference type="NCBI Taxonomy" id="36809"/>
    <lineage>
        <taxon>Bacteria</taxon>
        <taxon>Bacillati</taxon>
        <taxon>Actinomycetota</taxon>
        <taxon>Actinomycetes</taxon>
        <taxon>Mycobacteriales</taxon>
        <taxon>Mycobacteriaceae</taxon>
        <taxon>Mycobacteroides</taxon>
    </lineage>
</organism>
<dbReference type="EMBL" id="CSWP01000012">
    <property type="protein sequence ID" value="CPV69937.1"/>
    <property type="molecule type" value="Genomic_DNA"/>
</dbReference>
<proteinExistence type="predicted"/>
<dbReference type="AlphaFoldDB" id="A0A0U1BS72"/>
<sequence>MSTAIELSSCMVDYIADVTTVDIVDASLRSPNIDIQSEVWQTFDSALRGALKGLPIGETRWAPLSCAAESSCWEAR</sequence>
<dbReference type="RefSeq" id="WP_228539353.1">
    <property type="nucleotide sequence ID" value="NZ_CP014951.1"/>
</dbReference>